<dbReference type="AlphaFoldDB" id="A0AAV9JIP9"/>
<name>A0AAV9JIP9_9PEZI</name>
<organism evidence="1 2">
    <name type="scientific">Oleoguttula mirabilis</name>
    <dbReference type="NCBI Taxonomy" id="1507867"/>
    <lineage>
        <taxon>Eukaryota</taxon>
        <taxon>Fungi</taxon>
        <taxon>Dikarya</taxon>
        <taxon>Ascomycota</taxon>
        <taxon>Pezizomycotina</taxon>
        <taxon>Dothideomycetes</taxon>
        <taxon>Dothideomycetidae</taxon>
        <taxon>Mycosphaerellales</taxon>
        <taxon>Teratosphaeriaceae</taxon>
        <taxon>Oleoguttula</taxon>
    </lineage>
</organism>
<keyword evidence="2" id="KW-1185">Reference proteome</keyword>
<evidence type="ECO:0000313" key="1">
    <source>
        <dbReference type="EMBL" id="KAK4545100.1"/>
    </source>
</evidence>
<sequence>MASISGLREQIKANAVHLFPSIVGPHITQHSGSNTYLYIPPSTAFDIALVNVTISRVSRISDETPESYLGYQAYLTYQTPAGCKRAAQGEAAESVEGALESLLRTTGRALAGNMMDVFKGEGFGNWREYGGGFVDEEVSVRGQASEFGLEGAV</sequence>
<dbReference type="EMBL" id="JAVFHQ010000021">
    <property type="protein sequence ID" value="KAK4545100.1"/>
    <property type="molecule type" value="Genomic_DNA"/>
</dbReference>
<dbReference type="Proteomes" id="UP001324427">
    <property type="component" value="Unassembled WGS sequence"/>
</dbReference>
<accession>A0AAV9JIP9</accession>
<protein>
    <submittedName>
        <fullName evidence="1">Uncharacterized protein</fullName>
    </submittedName>
</protein>
<proteinExistence type="predicted"/>
<comment type="caution">
    <text evidence="1">The sequence shown here is derived from an EMBL/GenBank/DDBJ whole genome shotgun (WGS) entry which is preliminary data.</text>
</comment>
<reference evidence="1 2" key="1">
    <citation type="submission" date="2021-11" db="EMBL/GenBank/DDBJ databases">
        <title>Black yeast isolated from Biological Soil Crust.</title>
        <authorList>
            <person name="Kurbessoian T."/>
        </authorList>
    </citation>
    <scope>NUCLEOTIDE SEQUENCE [LARGE SCALE GENOMIC DNA]</scope>
    <source>
        <strain evidence="1 2">CCFEE 5522</strain>
    </source>
</reference>
<gene>
    <name evidence="1" type="ORF">LTR36_003651</name>
</gene>
<evidence type="ECO:0000313" key="2">
    <source>
        <dbReference type="Proteomes" id="UP001324427"/>
    </source>
</evidence>